<dbReference type="HOGENOM" id="CLU_2734371_0_0_0"/>
<name>G8NU28_GRAMM</name>
<evidence type="ECO:0000313" key="2">
    <source>
        <dbReference type="Proteomes" id="UP000007113"/>
    </source>
</evidence>
<dbReference type="STRING" id="682795.AciX8_4390"/>
<dbReference type="EMBL" id="CP003130">
    <property type="protein sequence ID" value="AEU38663.1"/>
    <property type="molecule type" value="Genomic_DNA"/>
</dbReference>
<sequence>MQRRKPGIQFNPPFKETSKNLFREITRWYRACFAYALSAKGALYQSPGCNPGLGSYWNAERCKRDLSCHYR</sequence>
<reference evidence="1 2" key="1">
    <citation type="submission" date="2011-11" db="EMBL/GenBank/DDBJ databases">
        <title>Complete sequence of Granulicella mallensis MP5ACTX8.</title>
        <authorList>
            <consortium name="US DOE Joint Genome Institute"/>
            <person name="Lucas S."/>
            <person name="Copeland A."/>
            <person name="Lapidus A."/>
            <person name="Cheng J.-F."/>
            <person name="Goodwin L."/>
            <person name="Pitluck S."/>
            <person name="Peters L."/>
            <person name="Lu M."/>
            <person name="Detter J.C."/>
            <person name="Han C."/>
            <person name="Tapia R."/>
            <person name="Land M."/>
            <person name="Hauser L."/>
            <person name="Kyrpides N."/>
            <person name="Ivanova N."/>
            <person name="Mikhailova N."/>
            <person name="Pagani I."/>
            <person name="Rawat S."/>
            <person name="Mannisto M."/>
            <person name="Haggblom M."/>
            <person name="Woyke T."/>
        </authorList>
    </citation>
    <scope>NUCLEOTIDE SEQUENCE [LARGE SCALE GENOMIC DNA]</scope>
    <source>
        <strain evidence="2">ATCC BAA-1857 / DSM 23137 / MP5ACTX8</strain>
    </source>
</reference>
<dbReference type="KEGG" id="gma:AciX8_4390"/>
<proteinExistence type="predicted"/>
<protein>
    <submittedName>
        <fullName evidence="1">Uncharacterized protein</fullName>
    </submittedName>
</protein>
<evidence type="ECO:0000313" key="1">
    <source>
        <dbReference type="EMBL" id="AEU38663.1"/>
    </source>
</evidence>
<dbReference type="AlphaFoldDB" id="G8NU28"/>
<keyword evidence="2" id="KW-1185">Reference proteome</keyword>
<dbReference type="Proteomes" id="UP000007113">
    <property type="component" value="Chromosome"/>
</dbReference>
<accession>G8NU28</accession>
<gene>
    <name evidence="1" type="ordered locus">AciX8_4390</name>
</gene>
<organism evidence="1 2">
    <name type="scientific">Granulicella mallensis (strain ATCC BAA-1857 / DSM 23137 / MP5ACTX8)</name>
    <dbReference type="NCBI Taxonomy" id="682795"/>
    <lineage>
        <taxon>Bacteria</taxon>
        <taxon>Pseudomonadati</taxon>
        <taxon>Acidobacteriota</taxon>
        <taxon>Terriglobia</taxon>
        <taxon>Terriglobales</taxon>
        <taxon>Acidobacteriaceae</taxon>
        <taxon>Granulicella</taxon>
    </lineage>
</organism>